<feature type="region of interest" description="Disordered" evidence="1">
    <location>
        <begin position="22"/>
        <end position="91"/>
    </location>
</feature>
<name>A0A1Y0Z8N6_9HYPH</name>
<dbReference type="AlphaFoldDB" id="A0A1Y0Z8N6"/>
<proteinExistence type="predicted"/>
<dbReference type="EMBL" id="AP014704">
    <property type="protein sequence ID" value="BAR47078.1"/>
    <property type="molecule type" value="Genomic_DNA"/>
</dbReference>
<reference evidence="2 3" key="1">
    <citation type="journal article" date="2015" name="Genome Announc.">
        <title>Complete Genome Sequence of Methylobacterium aquaticum Strain 22A, Isolated from Racomitrium japonicum Moss.</title>
        <authorList>
            <person name="Tani A."/>
            <person name="Ogura Y."/>
            <person name="Hayashi T."/>
            <person name="Kimbara K."/>
        </authorList>
    </citation>
    <scope>NUCLEOTIDE SEQUENCE [LARGE SCALE GENOMIC DNA]</scope>
    <source>
        <strain evidence="2 3">MA-22A</strain>
    </source>
</reference>
<protein>
    <submittedName>
        <fullName evidence="2">Uncharacterized protein</fullName>
    </submittedName>
</protein>
<evidence type="ECO:0000256" key="1">
    <source>
        <dbReference type="SAM" id="MobiDB-lite"/>
    </source>
</evidence>
<dbReference type="STRING" id="270351.Maq22A_c27860"/>
<reference evidence="3" key="2">
    <citation type="submission" date="2015-01" db="EMBL/GenBank/DDBJ databases">
        <title>Complete genome sequence of Methylobacterium aquaticum strain 22A.</title>
        <authorList>
            <person name="Tani A."/>
            <person name="Ogura Y."/>
            <person name="Hayashi T."/>
        </authorList>
    </citation>
    <scope>NUCLEOTIDE SEQUENCE [LARGE SCALE GENOMIC DNA]</scope>
    <source>
        <strain evidence="3">MA-22A</strain>
    </source>
</reference>
<accession>A0A1Y0Z8N6</accession>
<evidence type="ECO:0000313" key="3">
    <source>
        <dbReference type="Proteomes" id="UP000061432"/>
    </source>
</evidence>
<organism evidence="2 3">
    <name type="scientific">Methylobacterium aquaticum</name>
    <dbReference type="NCBI Taxonomy" id="270351"/>
    <lineage>
        <taxon>Bacteria</taxon>
        <taxon>Pseudomonadati</taxon>
        <taxon>Pseudomonadota</taxon>
        <taxon>Alphaproteobacteria</taxon>
        <taxon>Hyphomicrobiales</taxon>
        <taxon>Methylobacteriaceae</taxon>
        <taxon>Methylobacterium</taxon>
    </lineage>
</organism>
<evidence type="ECO:0000313" key="2">
    <source>
        <dbReference type="EMBL" id="BAR47078.1"/>
    </source>
</evidence>
<gene>
    <name evidence="2" type="ORF">Maq22A_c27860</name>
</gene>
<dbReference type="KEGG" id="maqu:Maq22A_c27860"/>
<dbReference type="Proteomes" id="UP000061432">
    <property type="component" value="Chromosome"/>
</dbReference>
<sequence>MPNGRGGRCPARSIVVRRGAPRLEKRRFRHSPDLSGTNAAAPCAPRAIGEPGCSCHPIRPATRSPAGSHGISRRSHRPPRDLRSPPDDDPAWIVRRLRFQARRKKLYRH</sequence>